<reference evidence="1" key="1">
    <citation type="submission" date="2020-08" db="EMBL/GenBank/DDBJ databases">
        <title>Multicomponent nature underlies the extraordinary mechanical properties of spider dragline silk.</title>
        <authorList>
            <person name="Kono N."/>
            <person name="Nakamura H."/>
            <person name="Mori M."/>
            <person name="Yoshida Y."/>
            <person name="Ohtoshi R."/>
            <person name="Malay A.D."/>
            <person name="Moran D.A.P."/>
            <person name="Tomita M."/>
            <person name="Numata K."/>
            <person name="Arakawa K."/>
        </authorList>
    </citation>
    <scope>NUCLEOTIDE SEQUENCE</scope>
</reference>
<dbReference type="EMBL" id="BMAV01008908">
    <property type="protein sequence ID" value="GFY52784.1"/>
    <property type="molecule type" value="Genomic_DNA"/>
</dbReference>
<dbReference type="AlphaFoldDB" id="A0A8X6XHZ1"/>
<dbReference type="Proteomes" id="UP000886998">
    <property type="component" value="Unassembled WGS sequence"/>
</dbReference>
<protein>
    <submittedName>
        <fullName evidence="1">Uncharacterized protein</fullName>
    </submittedName>
</protein>
<comment type="caution">
    <text evidence="1">The sequence shown here is derived from an EMBL/GenBank/DDBJ whole genome shotgun (WGS) entry which is preliminary data.</text>
</comment>
<proteinExistence type="predicted"/>
<organism evidence="1 2">
    <name type="scientific">Trichonephila inaurata madagascariensis</name>
    <dbReference type="NCBI Taxonomy" id="2747483"/>
    <lineage>
        <taxon>Eukaryota</taxon>
        <taxon>Metazoa</taxon>
        <taxon>Ecdysozoa</taxon>
        <taxon>Arthropoda</taxon>
        <taxon>Chelicerata</taxon>
        <taxon>Arachnida</taxon>
        <taxon>Araneae</taxon>
        <taxon>Araneomorphae</taxon>
        <taxon>Entelegynae</taxon>
        <taxon>Araneoidea</taxon>
        <taxon>Nephilidae</taxon>
        <taxon>Trichonephila</taxon>
        <taxon>Trichonephila inaurata</taxon>
    </lineage>
</organism>
<accession>A0A8X6XHZ1</accession>
<sequence length="112" mass="12671">MDSLRWPSYPPLLSQHRGLKTPIDMVEDLAFFWCLDDPSATWILLGKDTTGVHGFRTQLSTSHQLLRVVEYVKETRIIKFTEAFFWTSRKPSTVCLAYGLASPGSVQGVLPN</sequence>
<evidence type="ECO:0000313" key="1">
    <source>
        <dbReference type="EMBL" id="GFY52784.1"/>
    </source>
</evidence>
<keyword evidence="2" id="KW-1185">Reference proteome</keyword>
<evidence type="ECO:0000313" key="2">
    <source>
        <dbReference type="Proteomes" id="UP000886998"/>
    </source>
</evidence>
<name>A0A8X6XHZ1_9ARAC</name>
<gene>
    <name evidence="1" type="ORF">TNIN_114671</name>
</gene>